<keyword evidence="2" id="KW-1185">Reference proteome</keyword>
<organism evidence="1 2">
    <name type="scientific">Mycolicibacterium rhodesiae</name>
    <name type="common">Mycobacterium rhodesiae</name>
    <dbReference type="NCBI Taxonomy" id="36814"/>
    <lineage>
        <taxon>Bacteria</taxon>
        <taxon>Bacillati</taxon>
        <taxon>Actinomycetota</taxon>
        <taxon>Actinomycetes</taxon>
        <taxon>Mycobacteriales</taxon>
        <taxon>Mycobacteriaceae</taxon>
        <taxon>Mycolicibacterium</taxon>
    </lineage>
</organism>
<protein>
    <submittedName>
        <fullName evidence="1">Deazaflavin-dependent nitroreductase</fullName>
    </submittedName>
</protein>
<dbReference type="EMBL" id="MVIH01000003">
    <property type="protein sequence ID" value="ORB54937.1"/>
    <property type="molecule type" value="Genomic_DNA"/>
</dbReference>
<evidence type="ECO:0000313" key="1">
    <source>
        <dbReference type="EMBL" id="ORB54937.1"/>
    </source>
</evidence>
<dbReference type="OrthoDB" id="3296989at2"/>
<reference evidence="1 2" key="1">
    <citation type="submission" date="2016-12" db="EMBL/GenBank/DDBJ databases">
        <title>The new phylogeny of genus Mycobacterium.</title>
        <authorList>
            <person name="Tortoli E."/>
            <person name="Trovato A."/>
            <person name="Cirillo D.M."/>
        </authorList>
    </citation>
    <scope>NUCLEOTIDE SEQUENCE [LARGE SCALE GENOMIC DNA]</scope>
    <source>
        <strain evidence="1 2">DSM 44223</strain>
    </source>
</reference>
<dbReference type="Pfam" id="PF04075">
    <property type="entry name" value="F420H2_quin_red"/>
    <property type="match status" value="1"/>
</dbReference>
<dbReference type="InterPro" id="IPR004378">
    <property type="entry name" value="F420H2_quin_Rdtase"/>
</dbReference>
<dbReference type="RefSeq" id="WP_083118241.1">
    <property type="nucleotide sequence ID" value="NZ_JACKUO010000022.1"/>
</dbReference>
<dbReference type="AlphaFoldDB" id="A0A1X0IZW5"/>
<proteinExistence type="predicted"/>
<accession>A0A1X0IZW5</accession>
<comment type="caution">
    <text evidence="1">The sequence shown here is derived from an EMBL/GenBank/DDBJ whole genome shotgun (WGS) entry which is preliminary data.</text>
</comment>
<evidence type="ECO:0000313" key="2">
    <source>
        <dbReference type="Proteomes" id="UP000192534"/>
    </source>
</evidence>
<dbReference type="InterPro" id="IPR012349">
    <property type="entry name" value="Split_barrel_FMN-bd"/>
</dbReference>
<sequence length="159" mass="17211">MADSERIRPPWWLKPMNKIFMAAMRLGLTSFGGESPIVLTVPGRTSGKARSTPITPFTVDGKRYVVGGFPGADWVRNARAAGVVTLTTGRRSEAVRIVELPAEEARPLLRAFPVLVPTGVSFMKNAGLVTDGKPDEFEALAGRCAVFRFDPLNDGVQNP</sequence>
<dbReference type="Proteomes" id="UP000192534">
    <property type="component" value="Unassembled WGS sequence"/>
</dbReference>
<dbReference type="Gene3D" id="2.30.110.10">
    <property type="entry name" value="Electron Transport, Fmn-binding Protein, Chain A"/>
    <property type="match status" value="1"/>
</dbReference>
<dbReference type="GO" id="GO:0016491">
    <property type="term" value="F:oxidoreductase activity"/>
    <property type="evidence" value="ECO:0007669"/>
    <property type="project" value="InterPro"/>
</dbReference>
<name>A0A1X0IZW5_MYCRH</name>
<gene>
    <name evidence="1" type="ORF">BST42_09130</name>
</gene>